<dbReference type="InterPro" id="IPR051333">
    <property type="entry name" value="CLIP_Serine_Protease"/>
</dbReference>
<dbReference type="Proteomes" id="UP001602370">
    <property type="component" value="Unassembled WGS sequence"/>
</dbReference>
<dbReference type="GO" id="GO:0016787">
    <property type="term" value="F:hydrolase activity"/>
    <property type="evidence" value="ECO:0007669"/>
    <property type="project" value="UniProtKB-KW"/>
</dbReference>
<dbReference type="SMART" id="SM00020">
    <property type="entry name" value="Tryp_SPc"/>
    <property type="match status" value="1"/>
</dbReference>
<keyword evidence="1" id="KW-0732">Signal</keyword>
<dbReference type="PANTHER" id="PTHR24260:SF136">
    <property type="entry name" value="GH08193P-RELATED"/>
    <property type="match status" value="1"/>
</dbReference>
<keyword evidence="4" id="KW-1185">Reference proteome</keyword>
<feature type="domain" description="Peptidase S1" evidence="2">
    <location>
        <begin position="162"/>
        <end position="392"/>
    </location>
</feature>
<name>A0ABW6XYY7_9ACTN</name>
<dbReference type="Gene3D" id="2.40.10.10">
    <property type="entry name" value="Trypsin-like serine proteases"/>
    <property type="match status" value="1"/>
</dbReference>
<feature type="chain" id="PRO_5046637727" evidence="1">
    <location>
        <begin position="30"/>
        <end position="692"/>
    </location>
</feature>
<organism evidence="3 4">
    <name type="scientific">Streptomyces flavochromogenes</name>
    <dbReference type="NCBI Taxonomy" id="68199"/>
    <lineage>
        <taxon>Bacteria</taxon>
        <taxon>Bacillati</taxon>
        <taxon>Actinomycetota</taxon>
        <taxon>Actinomycetes</taxon>
        <taxon>Kitasatosporales</taxon>
        <taxon>Streptomycetaceae</taxon>
        <taxon>Streptomyces</taxon>
    </lineage>
</organism>
<proteinExistence type="predicted"/>
<sequence length="692" mass="71339">MALRTRWWLPAATATAAVLLGTATPLASAAVEPAANAGASFVYEDGSYPDSDQVFAETGARLIRGDGGITHTSCSGPYQIKIWARGIKLDEERMCFAAPRGTGFLTVNIPGAYRIQTYERSVKASISVKDEHKTIDFPANTGKGFGEAGADQAEAVLLEMRVTGTTATTPPGVSTDIFGLAFNGKLTIGDAKRTCSAALIDPEWVISAKSCFADNPAESNTVTAGAPKDKTTVVLGKPHLFLAGGHTSDIAQLVPHPDRDLVMARLSTPTTGITPVPLVSGAPAAGQQMTVVGFGRTKTEWVPSSRHDATFTAGTVEATGFDLAAVTPADATVCAGDGGGPALRRTGVNTYSLAGVVGRSWQGGCLGSSETRTGAFASRVDDLGEWILQARALAPGWKTETLVQAGTSLYQGIRLADGSWTGFTDVQTKAQSIGGVRTAAAAGINADTHVVALGVDGKIYHTLRKADGTWGNFGHVGDVAGTLSNVTQVSAVSIGNDLHVVAVAGGKVFHTLRNATGHWTLFGDVTAAVGPIGTVTTAATASVGGELQLIAVSGGKAFHTIRNTAGQWSTWGNVASAAGTTGPITSVSMAGTGGDAQIVIATDNGTRQYHAIRKADRTWATFGDLKDYLGTVTVKSLGAAHVDGELQLTATTSDNKLIHIIRHADRTWTPTTTVTLQGVTGTLGTTAITGTL</sequence>
<accession>A0ABW6XYY7</accession>
<dbReference type="PRINTS" id="PR00722">
    <property type="entry name" value="CHYMOTRYPSIN"/>
</dbReference>
<dbReference type="RefSeq" id="WP_078944676.1">
    <property type="nucleotide sequence ID" value="NZ_JBIBDZ010000011.1"/>
</dbReference>
<dbReference type="InterPro" id="IPR009003">
    <property type="entry name" value="Peptidase_S1_PA"/>
</dbReference>
<evidence type="ECO:0000259" key="2">
    <source>
        <dbReference type="PROSITE" id="PS50240"/>
    </source>
</evidence>
<reference evidence="3 4" key="1">
    <citation type="submission" date="2024-10" db="EMBL/GenBank/DDBJ databases">
        <title>The Natural Products Discovery Center: Release of the First 8490 Sequenced Strains for Exploring Actinobacteria Biosynthetic Diversity.</title>
        <authorList>
            <person name="Kalkreuter E."/>
            <person name="Kautsar S.A."/>
            <person name="Yang D."/>
            <person name="Bader C.D."/>
            <person name="Teijaro C.N."/>
            <person name="Fluegel L."/>
            <person name="Davis C.M."/>
            <person name="Simpson J.R."/>
            <person name="Lauterbach L."/>
            <person name="Steele A.D."/>
            <person name="Gui C."/>
            <person name="Meng S."/>
            <person name="Li G."/>
            <person name="Viehrig K."/>
            <person name="Ye F."/>
            <person name="Su P."/>
            <person name="Kiefer A.F."/>
            <person name="Nichols A."/>
            <person name="Cepeda A.J."/>
            <person name="Yan W."/>
            <person name="Fan B."/>
            <person name="Jiang Y."/>
            <person name="Adhikari A."/>
            <person name="Zheng C.-J."/>
            <person name="Schuster L."/>
            <person name="Cowan T.M."/>
            <person name="Smanski M.J."/>
            <person name="Chevrette M.G."/>
            <person name="De Carvalho L.P.S."/>
            <person name="Shen B."/>
        </authorList>
    </citation>
    <scope>NUCLEOTIDE SEQUENCE [LARGE SCALE GENOMIC DNA]</scope>
    <source>
        <strain evidence="3 4">NPDC012605</strain>
    </source>
</reference>
<dbReference type="EMBL" id="JBIBDZ010000011">
    <property type="protein sequence ID" value="MFF5922726.1"/>
    <property type="molecule type" value="Genomic_DNA"/>
</dbReference>
<dbReference type="SUPFAM" id="SSF89372">
    <property type="entry name" value="Fucose-specific lectin"/>
    <property type="match status" value="1"/>
</dbReference>
<evidence type="ECO:0000256" key="1">
    <source>
        <dbReference type="SAM" id="SignalP"/>
    </source>
</evidence>
<gene>
    <name evidence="3" type="ORF">ACFY8C_31055</name>
</gene>
<dbReference type="EC" id="3.4.21.-" evidence="3"/>
<evidence type="ECO:0000313" key="4">
    <source>
        <dbReference type="Proteomes" id="UP001602370"/>
    </source>
</evidence>
<dbReference type="PROSITE" id="PS50240">
    <property type="entry name" value="TRYPSIN_DOM"/>
    <property type="match status" value="1"/>
</dbReference>
<dbReference type="InterPro" id="IPR001314">
    <property type="entry name" value="Peptidase_S1A"/>
</dbReference>
<dbReference type="InterPro" id="IPR043504">
    <property type="entry name" value="Peptidase_S1_PA_chymotrypsin"/>
</dbReference>
<dbReference type="Pfam" id="PF00089">
    <property type="entry name" value="Trypsin"/>
    <property type="match status" value="1"/>
</dbReference>
<evidence type="ECO:0000313" key="3">
    <source>
        <dbReference type="EMBL" id="MFF5922726.1"/>
    </source>
</evidence>
<feature type="signal peptide" evidence="1">
    <location>
        <begin position="1"/>
        <end position="29"/>
    </location>
</feature>
<comment type="caution">
    <text evidence="3">The sequence shown here is derived from an EMBL/GenBank/DDBJ whole genome shotgun (WGS) entry which is preliminary data.</text>
</comment>
<dbReference type="PANTHER" id="PTHR24260">
    <property type="match status" value="1"/>
</dbReference>
<dbReference type="InterPro" id="IPR001254">
    <property type="entry name" value="Trypsin_dom"/>
</dbReference>
<dbReference type="SUPFAM" id="SSF50494">
    <property type="entry name" value="Trypsin-like serine proteases"/>
    <property type="match status" value="1"/>
</dbReference>
<keyword evidence="3" id="KW-0378">Hydrolase</keyword>
<protein>
    <submittedName>
        <fullName evidence="3">Trypsin-like serine protease</fullName>
        <ecNumber evidence="3">3.4.21.-</ecNumber>
    </submittedName>
</protein>